<comment type="similarity">
    <text evidence="1">Belongs to the thioredoxin family.</text>
</comment>
<dbReference type="InterPro" id="IPR013766">
    <property type="entry name" value="Thioredoxin_domain"/>
</dbReference>
<sequence length="159" mass="17806">MKKIIVFASVIVVIFAAIAIITNMQNASKTEGNIYGKDKLKQSTIELLDDENYQNQIVPEELQAQIDSGEPTTVYFFSPECSHCLETTPILAPLAEEMGVDMLQLNLIEFPETGGTYGIYQTPTLVYFEDGEFVDGIEGAAAESHYEDFFNRYVLDRES</sequence>
<dbReference type="Proteomes" id="UP001556040">
    <property type="component" value="Unassembled WGS sequence"/>
</dbReference>
<keyword evidence="6" id="KW-1185">Reference proteome</keyword>
<dbReference type="PROSITE" id="PS51352">
    <property type="entry name" value="THIOREDOXIN_2"/>
    <property type="match status" value="1"/>
</dbReference>
<dbReference type="SUPFAM" id="SSF52833">
    <property type="entry name" value="Thioredoxin-like"/>
    <property type="match status" value="1"/>
</dbReference>
<proteinExistence type="inferred from homology"/>
<dbReference type="Pfam" id="PF00085">
    <property type="entry name" value="Thioredoxin"/>
    <property type="match status" value="1"/>
</dbReference>
<reference evidence="5 6" key="1">
    <citation type="journal article" date="1979" name="Int. J. Syst. Evol. Microbiol.">
        <title>Bacillus globisporus subsp. marinus subsp. nov.</title>
        <authorList>
            <person name="Liu H."/>
        </authorList>
    </citation>
    <scope>NUCLEOTIDE SEQUENCE [LARGE SCALE GENOMIC DNA]</scope>
    <source>
        <strain evidence="5 6">DSM 1297</strain>
    </source>
</reference>
<keyword evidence="3" id="KW-0676">Redox-active center</keyword>
<dbReference type="PANTHER" id="PTHR45663:SF11">
    <property type="entry name" value="GEO12009P1"/>
    <property type="match status" value="1"/>
</dbReference>
<accession>A0ABV3Q7J8</accession>
<evidence type="ECO:0000256" key="3">
    <source>
        <dbReference type="ARBA" id="ARBA00023284"/>
    </source>
</evidence>
<gene>
    <name evidence="5" type="ORF">AB1471_15080</name>
</gene>
<comment type="caution">
    <text evidence="5">The sequence shown here is derived from an EMBL/GenBank/DDBJ whole genome shotgun (WGS) entry which is preliminary data.</text>
</comment>
<dbReference type="EMBL" id="JBFMIA010000023">
    <property type="protein sequence ID" value="MEW9503106.1"/>
    <property type="molecule type" value="Genomic_DNA"/>
</dbReference>
<dbReference type="PANTHER" id="PTHR45663">
    <property type="entry name" value="GEO12009P1"/>
    <property type="match status" value="1"/>
</dbReference>
<evidence type="ECO:0000313" key="5">
    <source>
        <dbReference type="EMBL" id="MEW9503106.1"/>
    </source>
</evidence>
<dbReference type="CDD" id="cd02947">
    <property type="entry name" value="TRX_family"/>
    <property type="match status" value="1"/>
</dbReference>
<keyword evidence="2" id="KW-1015">Disulfide bond</keyword>
<evidence type="ECO:0000259" key="4">
    <source>
        <dbReference type="PROSITE" id="PS51352"/>
    </source>
</evidence>
<feature type="domain" description="Thioredoxin" evidence="4">
    <location>
        <begin position="34"/>
        <end position="159"/>
    </location>
</feature>
<dbReference type="RefSeq" id="WP_367780595.1">
    <property type="nucleotide sequence ID" value="NZ_JBFMIA010000023.1"/>
</dbReference>
<evidence type="ECO:0000256" key="1">
    <source>
        <dbReference type="ARBA" id="ARBA00008987"/>
    </source>
</evidence>
<name>A0ABV3Q7J8_9BACL</name>
<organism evidence="5 6">
    <name type="scientific">Jeotgalibacillus marinus</name>
    <dbReference type="NCBI Taxonomy" id="86667"/>
    <lineage>
        <taxon>Bacteria</taxon>
        <taxon>Bacillati</taxon>
        <taxon>Bacillota</taxon>
        <taxon>Bacilli</taxon>
        <taxon>Bacillales</taxon>
        <taxon>Caryophanaceae</taxon>
        <taxon>Jeotgalibacillus</taxon>
    </lineage>
</organism>
<dbReference type="InterPro" id="IPR036249">
    <property type="entry name" value="Thioredoxin-like_sf"/>
</dbReference>
<evidence type="ECO:0000256" key="2">
    <source>
        <dbReference type="ARBA" id="ARBA00023157"/>
    </source>
</evidence>
<protein>
    <submittedName>
        <fullName evidence="5">Thioredoxin family protein</fullName>
    </submittedName>
</protein>
<evidence type="ECO:0000313" key="6">
    <source>
        <dbReference type="Proteomes" id="UP001556040"/>
    </source>
</evidence>
<dbReference type="Gene3D" id="3.40.30.10">
    <property type="entry name" value="Glutaredoxin"/>
    <property type="match status" value="1"/>
</dbReference>